<dbReference type="SUPFAM" id="SSF49265">
    <property type="entry name" value="Fibronectin type III"/>
    <property type="match status" value="1"/>
</dbReference>
<sequence length="222" mass="25528">MKKIFWFFALSLLSFYSTSTLSAYTGEINTTTTDSSVQKTVAVKITDITPHSANIEWEKVDWYNWFTVYYDTKSLVDNYRYHSAVLTWTWTLLKNLTPNTDYYLVIKAFDNHANEILISEEIKFTTIDGESSAYWTSNATKNWDNLQSSSTVYSSSSITDSNVDKTTNDYLDWSHSGWVLLGTEQIKKLPKTWPASYTIVALSLIISFVLIHLLKMQANLKK</sequence>
<feature type="chain" id="PRO_5022929810" description="Fibronectin type-III domain-containing protein" evidence="2">
    <location>
        <begin position="24"/>
        <end position="222"/>
    </location>
</feature>
<keyword evidence="2" id="KW-0732">Signal</keyword>
<evidence type="ECO:0000256" key="2">
    <source>
        <dbReference type="SAM" id="SignalP"/>
    </source>
</evidence>
<dbReference type="AlphaFoldDB" id="K1YWW9"/>
<organism evidence="4">
    <name type="scientific">uncultured bacterium</name>
    <name type="common">gcode 4</name>
    <dbReference type="NCBI Taxonomy" id="1234023"/>
    <lineage>
        <taxon>Bacteria</taxon>
        <taxon>environmental samples</taxon>
    </lineage>
</organism>
<keyword evidence="1" id="KW-0472">Membrane</keyword>
<keyword evidence="1" id="KW-0812">Transmembrane</keyword>
<dbReference type="Gene3D" id="2.60.40.10">
    <property type="entry name" value="Immunoglobulins"/>
    <property type="match status" value="1"/>
</dbReference>
<protein>
    <recommendedName>
        <fullName evidence="3">Fibronectin type-III domain-containing protein</fullName>
    </recommendedName>
</protein>
<dbReference type="PROSITE" id="PS50853">
    <property type="entry name" value="FN3"/>
    <property type="match status" value="1"/>
</dbReference>
<feature type="transmembrane region" description="Helical" evidence="1">
    <location>
        <begin position="195"/>
        <end position="214"/>
    </location>
</feature>
<dbReference type="InterPro" id="IPR013783">
    <property type="entry name" value="Ig-like_fold"/>
</dbReference>
<keyword evidence="1" id="KW-1133">Transmembrane helix</keyword>
<comment type="caution">
    <text evidence="4">The sequence shown here is derived from an EMBL/GenBank/DDBJ whole genome shotgun (WGS) entry which is preliminary data.</text>
</comment>
<evidence type="ECO:0000313" key="4">
    <source>
        <dbReference type="EMBL" id="EKD29819.1"/>
    </source>
</evidence>
<reference evidence="4" key="1">
    <citation type="journal article" date="2012" name="Science">
        <title>Fermentation, hydrogen, and sulfur metabolism in multiple uncultivated bacterial phyla.</title>
        <authorList>
            <person name="Wrighton K.C."/>
            <person name="Thomas B.C."/>
            <person name="Sharon I."/>
            <person name="Miller C.S."/>
            <person name="Castelle C.J."/>
            <person name="VerBerkmoes N.C."/>
            <person name="Wilkins M.J."/>
            <person name="Hettich R.L."/>
            <person name="Lipton M.S."/>
            <person name="Williams K.H."/>
            <person name="Long P.E."/>
            <person name="Banfield J.F."/>
        </authorList>
    </citation>
    <scope>NUCLEOTIDE SEQUENCE [LARGE SCALE GENOMIC DNA]</scope>
</reference>
<dbReference type="InterPro" id="IPR003961">
    <property type="entry name" value="FN3_dom"/>
</dbReference>
<dbReference type="CDD" id="cd00063">
    <property type="entry name" value="FN3"/>
    <property type="match status" value="1"/>
</dbReference>
<dbReference type="SMART" id="SM00060">
    <property type="entry name" value="FN3"/>
    <property type="match status" value="1"/>
</dbReference>
<accession>K1YWW9</accession>
<dbReference type="EMBL" id="AMFJ01034258">
    <property type="protein sequence ID" value="EKD29819.1"/>
    <property type="molecule type" value="Genomic_DNA"/>
</dbReference>
<gene>
    <name evidence="4" type="ORF">ACD_78C00258G0003</name>
</gene>
<evidence type="ECO:0000256" key="1">
    <source>
        <dbReference type="SAM" id="Phobius"/>
    </source>
</evidence>
<proteinExistence type="predicted"/>
<feature type="signal peptide" evidence="2">
    <location>
        <begin position="1"/>
        <end position="23"/>
    </location>
</feature>
<feature type="domain" description="Fibronectin type-III" evidence="3">
    <location>
        <begin position="39"/>
        <end position="129"/>
    </location>
</feature>
<dbReference type="InterPro" id="IPR036116">
    <property type="entry name" value="FN3_sf"/>
</dbReference>
<name>K1YWW9_9BACT</name>
<evidence type="ECO:0000259" key="3">
    <source>
        <dbReference type="PROSITE" id="PS50853"/>
    </source>
</evidence>